<dbReference type="EMBL" id="FOGI01000017">
    <property type="protein sequence ID" value="SES47333.1"/>
    <property type="molecule type" value="Genomic_DNA"/>
</dbReference>
<evidence type="ECO:0000256" key="1">
    <source>
        <dbReference type="ARBA" id="ARBA00004196"/>
    </source>
</evidence>
<dbReference type="PANTHER" id="PTHR43649:SF31">
    <property type="entry name" value="SN-GLYCEROL-3-PHOSPHATE-BINDING PERIPLASMIC PROTEIN UGPB"/>
    <property type="match status" value="1"/>
</dbReference>
<feature type="signal peptide" evidence="5">
    <location>
        <begin position="1"/>
        <end position="32"/>
    </location>
</feature>
<sequence length="474" mass="50276">MSAALPQNPSRRSVLKGIGMAALAAGPLSACAFGSSDTPATGGATGEKSTTNPFGVVANAPLEVVIFKGGLGDAYATEVHEPLYKKAFPQAEIKHVPTQQIAQTLQPRFAGGNVPDMIANSGSDMMDNGALQGEGQLLDLTALYDAPAIGGSGSVRDSLLPGSVEAGFIAGKPYMMKYIYTVYGLWYDSALFAKNSWAPPTTFAEFDTLLGKIKAAGIAPYAYAGKNAAYYQYWMIAVTAAQIGGNQVLIDMDNLKEGVWTSDPVRQAAEAWASIGKKYLDPSFEGLTHTEVQTSQNQGKVGFYPSGSWLENEQKEQTPAGFQYALAPTPSVGSSDKLPYGAVRAAAGESYIVPSKAKNSAGGLEYLRVMLSKEGARGFTEKTGIITVVKGAADGLKLSPGTQSSNEALKKAGDNIITYNLFEDWYKEFETDLRSKTNALMFGRSSAEQFCKDVQAKADAIKADSSITKQSRTS</sequence>
<keyword evidence="4 5" id="KW-0732">Signal</keyword>
<evidence type="ECO:0000256" key="2">
    <source>
        <dbReference type="ARBA" id="ARBA00008520"/>
    </source>
</evidence>
<evidence type="ECO:0000256" key="4">
    <source>
        <dbReference type="ARBA" id="ARBA00022729"/>
    </source>
</evidence>
<evidence type="ECO:0000256" key="5">
    <source>
        <dbReference type="SAM" id="SignalP"/>
    </source>
</evidence>
<dbReference type="PANTHER" id="PTHR43649">
    <property type="entry name" value="ARABINOSE-BINDING PROTEIN-RELATED"/>
    <property type="match status" value="1"/>
</dbReference>
<dbReference type="NCBIfam" id="TIGR03851">
    <property type="entry name" value="chitin_NgcE"/>
    <property type="match status" value="1"/>
</dbReference>
<comment type="similarity">
    <text evidence="2">Belongs to the bacterial solute-binding protein 1 family.</text>
</comment>
<proteinExistence type="inferred from homology"/>
<dbReference type="InterPro" id="IPR050490">
    <property type="entry name" value="Bact_solute-bd_prot1"/>
</dbReference>
<feature type="chain" id="PRO_5011657825" evidence="5">
    <location>
        <begin position="33"/>
        <end position="474"/>
    </location>
</feature>
<protein>
    <submittedName>
        <fullName evidence="6">N-acetylglucosamine transport system substrate-binding protein</fullName>
    </submittedName>
</protein>
<dbReference type="InterPro" id="IPR006311">
    <property type="entry name" value="TAT_signal"/>
</dbReference>
<dbReference type="InterPro" id="IPR006059">
    <property type="entry name" value="SBP"/>
</dbReference>
<dbReference type="STRING" id="155974.SAMN04487818_11743"/>
<dbReference type="Gene3D" id="3.40.190.10">
    <property type="entry name" value="Periplasmic binding protein-like II"/>
    <property type="match status" value="2"/>
</dbReference>
<name>A0A1H9XNV2_9PSEU</name>
<dbReference type="Pfam" id="PF01547">
    <property type="entry name" value="SBP_bac_1"/>
    <property type="match status" value="1"/>
</dbReference>
<dbReference type="PROSITE" id="PS51318">
    <property type="entry name" value="TAT"/>
    <property type="match status" value="1"/>
</dbReference>
<reference evidence="7" key="1">
    <citation type="submission" date="2016-10" db="EMBL/GenBank/DDBJ databases">
        <authorList>
            <person name="Varghese N."/>
            <person name="Submissions S."/>
        </authorList>
    </citation>
    <scope>NUCLEOTIDE SEQUENCE [LARGE SCALE GENOMIC DNA]</scope>
    <source>
        <strain evidence="7">DSM 44260</strain>
    </source>
</reference>
<dbReference type="GO" id="GO:0030313">
    <property type="term" value="C:cell envelope"/>
    <property type="evidence" value="ECO:0007669"/>
    <property type="project" value="UniProtKB-SubCell"/>
</dbReference>
<evidence type="ECO:0000313" key="6">
    <source>
        <dbReference type="EMBL" id="SES47333.1"/>
    </source>
</evidence>
<evidence type="ECO:0000256" key="3">
    <source>
        <dbReference type="ARBA" id="ARBA00022448"/>
    </source>
</evidence>
<accession>A0A1H9XNV2</accession>
<organism evidence="6 7">
    <name type="scientific">Actinokineospora terrae</name>
    <dbReference type="NCBI Taxonomy" id="155974"/>
    <lineage>
        <taxon>Bacteria</taxon>
        <taxon>Bacillati</taxon>
        <taxon>Actinomycetota</taxon>
        <taxon>Actinomycetes</taxon>
        <taxon>Pseudonocardiales</taxon>
        <taxon>Pseudonocardiaceae</taxon>
        <taxon>Actinokineospora</taxon>
    </lineage>
</organism>
<dbReference type="Proteomes" id="UP000199051">
    <property type="component" value="Unassembled WGS sequence"/>
</dbReference>
<dbReference type="InterPro" id="IPR022386">
    <property type="entry name" value="Chitin_NgcE"/>
</dbReference>
<evidence type="ECO:0000313" key="7">
    <source>
        <dbReference type="Proteomes" id="UP000199051"/>
    </source>
</evidence>
<comment type="subcellular location">
    <subcellularLocation>
        <location evidence="1">Cell envelope</location>
    </subcellularLocation>
</comment>
<keyword evidence="3" id="KW-0813">Transport</keyword>
<gene>
    <name evidence="6" type="ORF">SAMN04487818_11743</name>
</gene>
<dbReference type="RefSeq" id="WP_245782754.1">
    <property type="nucleotide sequence ID" value="NZ_FOGI01000017.1"/>
</dbReference>
<keyword evidence="7" id="KW-1185">Reference proteome</keyword>
<dbReference type="AlphaFoldDB" id="A0A1H9XNV2"/>
<dbReference type="SUPFAM" id="SSF53850">
    <property type="entry name" value="Periplasmic binding protein-like II"/>
    <property type="match status" value="1"/>
</dbReference>